<evidence type="ECO:0000313" key="3">
    <source>
        <dbReference type="Proteomes" id="UP001517247"/>
    </source>
</evidence>
<name>A0ABW9J1V3_9SPHI</name>
<keyword evidence="3" id="KW-1185">Reference proteome</keyword>
<reference evidence="2 3" key="1">
    <citation type="submission" date="2024-12" db="EMBL/GenBank/DDBJ databases">
        <authorList>
            <person name="Hu S."/>
        </authorList>
    </citation>
    <scope>NUCLEOTIDE SEQUENCE [LARGE SCALE GENOMIC DNA]</scope>
    <source>
        <strain evidence="2 3">THG-T11</strain>
    </source>
</reference>
<organism evidence="2 3">
    <name type="scientific">Pedobacter ureilyticus</name>
    <dbReference type="NCBI Taxonomy" id="1393051"/>
    <lineage>
        <taxon>Bacteria</taxon>
        <taxon>Pseudomonadati</taxon>
        <taxon>Bacteroidota</taxon>
        <taxon>Sphingobacteriia</taxon>
        <taxon>Sphingobacteriales</taxon>
        <taxon>Sphingobacteriaceae</taxon>
        <taxon>Pedobacter</taxon>
    </lineage>
</organism>
<dbReference type="Proteomes" id="UP001517247">
    <property type="component" value="Unassembled WGS sequence"/>
</dbReference>
<dbReference type="CDD" id="cd00063">
    <property type="entry name" value="FN3"/>
    <property type="match status" value="1"/>
</dbReference>
<dbReference type="RefSeq" id="WP_138721298.1">
    <property type="nucleotide sequence ID" value="NZ_SSHJ02000001.1"/>
</dbReference>
<evidence type="ECO:0000313" key="2">
    <source>
        <dbReference type="EMBL" id="MFN0254115.1"/>
    </source>
</evidence>
<dbReference type="InterPro" id="IPR003961">
    <property type="entry name" value="FN3_dom"/>
</dbReference>
<proteinExistence type="predicted"/>
<dbReference type="EMBL" id="SSHJ02000001">
    <property type="protein sequence ID" value="MFN0254115.1"/>
    <property type="molecule type" value="Genomic_DNA"/>
</dbReference>
<protein>
    <submittedName>
        <fullName evidence="2">Fibronectin type III domain-containing protein</fullName>
    </submittedName>
</protein>
<sequence length="206" mass="22460">MKNQKLILDYNKLADAALTVKAINIKNGLTDNDNFPTTVPSLADFTLLQEAFDLALSKTVSADRIQIALKNQARATLLAAMRQLALDIDAQANGDRAKLLSSGFDLAANGETATTITAPTEFRLLDGINAGELKLTCKRVLNAVSYLFEYTDEAPTEATKWTVQPASSREFTLRGLRSGARIYARIKAIGRRGQEANSEVLSRLVQ</sequence>
<dbReference type="InterPro" id="IPR013783">
    <property type="entry name" value="Ig-like_fold"/>
</dbReference>
<accession>A0ABW9J1V3</accession>
<feature type="domain" description="Fibronectin type-III" evidence="1">
    <location>
        <begin position="118"/>
        <end position="206"/>
    </location>
</feature>
<comment type="caution">
    <text evidence="2">The sequence shown here is derived from an EMBL/GenBank/DDBJ whole genome shotgun (WGS) entry which is preliminary data.</text>
</comment>
<dbReference type="PROSITE" id="PS50853">
    <property type="entry name" value="FN3"/>
    <property type="match status" value="1"/>
</dbReference>
<dbReference type="Gene3D" id="2.60.40.10">
    <property type="entry name" value="Immunoglobulins"/>
    <property type="match status" value="1"/>
</dbReference>
<evidence type="ECO:0000259" key="1">
    <source>
        <dbReference type="PROSITE" id="PS50853"/>
    </source>
</evidence>
<gene>
    <name evidence="2" type="ORF">E6A44_000920</name>
</gene>